<keyword evidence="2" id="KW-0732">Signal</keyword>
<dbReference type="RefSeq" id="WP_248343538.1">
    <property type="nucleotide sequence ID" value="NZ_AP025592.1"/>
</dbReference>
<evidence type="ECO:0000256" key="2">
    <source>
        <dbReference type="SAM" id="SignalP"/>
    </source>
</evidence>
<feature type="compositionally biased region" description="Low complexity" evidence="1">
    <location>
        <begin position="61"/>
        <end position="73"/>
    </location>
</feature>
<dbReference type="Proteomes" id="UP001162734">
    <property type="component" value="Chromosome"/>
</dbReference>
<gene>
    <name evidence="3" type="ORF">AMPC_00710</name>
</gene>
<accession>A0ABN6N533</accession>
<evidence type="ECO:0000256" key="1">
    <source>
        <dbReference type="SAM" id="MobiDB-lite"/>
    </source>
</evidence>
<dbReference type="PROSITE" id="PS51257">
    <property type="entry name" value="PROKAR_LIPOPROTEIN"/>
    <property type="match status" value="1"/>
</dbReference>
<name>A0ABN6N533_9BACT</name>
<sequence>MAGRRGALVAVLAALSLACGKSASGTPAGGGVQENQDDGGTSPAADGGATGDGGGDGGADAGAPDGGAPDAGPADGGGADGGGADGGTDGGTDGGVTLTPAPSQGGWTVYGAAQGLSSDVHDASADEGGNVYVAGYDALYVKRPGEPYFHRVDPDAAGLTKSCSTTLDPTNPLDCPNAIPTSQPDALCPVISVAGAAAGQAAVGYQGRGTDGDADLTWCLDSGGVDLVAFDGASVTRTRHVLIASPPGTVCETRGYGPGTPNPCPTWDFTWTEGRRKLRQVYRVVVNHLKGTPQYGDVWMGGTHATFSVLLANAALRGWRDPANQWPDSMGVWEHDHPAIASNSGLFLTGEAWAIAIDPTTGDPWASNGYRTASKAGYGAMPNGGWWQPMWPAYNGTNQQLSYWDVWPDGTLDAIDPAAMDATSAMCFFADGTLWQGSSIHGLVRRAPDGTATYLDLPGGLGNSVGGLGCDDSDGSLWVGFAWGGIGRLKNGAWTGTPAGLSPILAQPVRSVQIDRWSKPRVVWFSHLATKDKTGKVTPGGLTSYGGP</sequence>
<feature type="chain" id="PRO_5046845454" evidence="2">
    <location>
        <begin position="24"/>
        <end position="548"/>
    </location>
</feature>
<reference evidence="4" key="1">
    <citation type="journal article" date="2022" name="Int. J. Syst. Evol. Microbiol.">
        <title>Anaeromyxobacter oryzae sp. nov., Anaeromyxobacter diazotrophicus sp. nov. and Anaeromyxobacter paludicola sp. nov., isolated from paddy soils.</title>
        <authorList>
            <person name="Itoh H."/>
            <person name="Xu Z."/>
            <person name="Mise K."/>
            <person name="Masuda Y."/>
            <person name="Ushijima N."/>
            <person name="Hayakawa C."/>
            <person name="Shiratori Y."/>
            <person name="Senoo K."/>
        </authorList>
    </citation>
    <scope>NUCLEOTIDE SEQUENCE [LARGE SCALE GENOMIC DNA]</scope>
    <source>
        <strain evidence="4">Red630</strain>
    </source>
</reference>
<keyword evidence="4" id="KW-1185">Reference proteome</keyword>
<feature type="signal peptide" evidence="2">
    <location>
        <begin position="1"/>
        <end position="23"/>
    </location>
</feature>
<feature type="compositionally biased region" description="Low complexity" evidence="1">
    <location>
        <begin position="38"/>
        <end position="47"/>
    </location>
</feature>
<evidence type="ECO:0000313" key="3">
    <source>
        <dbReference type="EMBL" id="BDG06958.1"/>
    </source>
</evidence>
<feature type="region of interest" description="Disordered" evidence="1">
    <location>
        <begin position="22"/>
        <end position="103"/>
    </location>
</feature>
<feature type="compositionally biased region" description="Gly residues" evidence="1">
    <location>
        <begin position="74"/>
        <end position="94"/>
    </location>
</feature>
<feature type="compositionally biased region" description="Gly residues" evidence="1">
    <location>
        <begin position="48"/>
        <end position="60"/>
    </location>
</feature>
<dbReference type="EMBL" id="AP025592">
    <property type="protein sequence ID" value="BDG06958.1"/>
    <property type="molecule type" value="Genomic_DNA"/>
</dbReference>
<protein>
    <submittedName>
        <fullName evidence="3">Uncharacterized protein</fullName>
    </submittedName>
</protein>
<evidence type="ECO:0000313" key="4">
    <source>
        <dbReference type="Proteomes" id="UP001162734"/>
    </source>
</evidence>
<organism evidence="3 4">
    <name type="scientific">Anaeromyxobacter paludicola</name>
    <dbReference type="NCBI Taxonomy" id="2918171"/>
    <lineage>
        <taxon>Bacteria</taxon>
        <taxon>Pseudomonadati</taxon>
        <taxon>Myxococcota</taxon>
        <taxon>Myxococcia</taxon>
        <taxon>Myxococcales</taxon>
        <taxon>Cystobacterineae</taxon>
        <taxon>Anaeromyxobacteraceae</taxon>
        <taxon>Anaeromyxobacter</taxon>
    </lineage>
</organism>
<proteinExistence type="predicted"/>